<dbReference type="InterPro" id="IPR040025">
    <property type="entry name" value="Znf622/Rei1/Reh1"/>
</dbReference>
<evidence type="ECO:0000256" key="8">
    <source>
        <dbReference type="ARBA" id="ARBA00034126"/>
    </source>
</evidence>
<dbReference type="GO" id="GO:0005737">
    <property type="term" value="C:cytoplasm"/>
    <property type="evidence" value="ECO:0007669"/>
    <property type="project" value="UniProtKB-SubCell"/>
</dbReference>
<accession>A0AAD5XVK8</accession>
<keyword evidence="4" id="KW-0479">Metal-binding</keyword>
<evidence type="ECO:0000259" key="9">
    <source>
        <dbReference type="PROSITE" id="PS00028"/>
    </source>
</evidence>
<dbReference type="InterPro" id="IPR036236">
    <property type="entry name" value="Znf_C2H2_sf"/>
</dbReference>
<dbReference type="InterPro" id="IPR013087">
    <property type="entry name" value="Znf_C2H2_type"/>
</dbReference>
<evidence type="ECO:0000256" key="5">
    <source>
        <dbReference type="ARBA" id="ARBA00022737"/>
    </source>
</evidence>
<dbReference type="SUPFAM" id="SSF57667">
    <property type="entry name" value="beta-beta-alpha zinc fingers"/>
    <property type="match status" value="2"/>
</dbReference>
<evidence type="ECO:0000256" key="7">
    <source>
        <dbReference type="ARBA" id="ARBA00022833"/>
    </source>
</evidence>
<dbReference type="SMART" id="SM00355">
    <property type="entry name" value="ZnF_C2H2"/>
    <property type="match status" value="4"/>
</dbReference>
<dbReference type="GO" id="GO:0042273">
    <property type="term" value="P:ribosomal large subunit biogenesis"/>
    <property type="evidence" value="ECO:0007669"/>
    <property type="project" value="UniProtKB-ARBA"/>
</dbReference>
<keyword evidence="3" id="KW-0690">Ribosome biogenesis</keyword>
<proteinExistence type="inferred from homology"/>
<dbReference type="GO" id="GO:0030687">
    <property type="term" value="C:preribosome, large subunit precursor"/>
    <property type="evidence" value="ECO:0007669"/>
    <property type="project" value="TreeGrafter"/>
</dbReference>
<sequence length="471" mass="52273">MAATEVETASVFSDTASDFSELSKASTLQTVSSAARTSTAPSSHAFTCLACHVAFRTADNQRDHMRSDWHRYNLKRKVADIPPVSAENFAQRVQQQQQKAVEDAKPAFTGECVACRKTYSNENGYANHLGSKKHKEIQQRYDERVAKGLDPSAIVAPSSGKKPAPVVSSASNTIAVTEAVESASSSSAAPQPTATNWRQQLAEATSKEEVVAIMEAKANATQRLTELDCLFCSQQCQTFENNLAHMARAHSFFIPDMEYLVDIKGLIKFLGEKIAVAHVCIFCNGKGRAMHSLEACRKHMLDKGHCKILYEDGAELEIADFYDFSSTYPDEVISEGDLEEVEGEDGEDWEDVESELGDLSKAAGAVHITDDETQLVLPSGMRIGNRQYNRFWKQSYRPAEDSRDSVVINQLMGQYRQLGYQSTPYAVAVAHHERRMQVKAELVATHDFKSRTGFKHNKLQKHFRSQIGFGV</sequence>
<comment type="similarity">
    <text evidence="8">Belongs to the REI1 family.</text>
</comment>
<evidence type="ECO:0000256" key="6">
    <source>
        <dbReference type="ARBA" id="ARBA00022771"/>
    </source>
</evidence>
<keyword evidence="5" id="KW-0677">Repeat</keyword>
<evidence type="ECO:0000256" key="1">
    <source>
        <dbReference type="ARBA" id="ARBA00004496"/>
    </source>
</evidence>
<comment type="caution">
    <text evidence="10">The sequence shown here is derived from an EMBL/GenBank/DDBJ whole genome shotgun (WGS) entry which is preliminary data.</text>
</comment>
<comment type="subcellular location">
    <subcellularLocation>
        <location evidence="1">Cytoplasm</location>
    </subcellularLocation>
</comment>
<dbReference type="PANTHER" id="PTHR13182">
    <property type="entry name" value="ZINC FINGER PROTEIN 622"/>
    <property type="match status" value="1"/>
</dbReference>
<dbReference type="SMART" id="SM00451">
    <property type="entry name" value="ZnF_U1"/>
    <property type="match status" value="2"/>
</dbReference>
<dbReference type="GO" id="GO:0008270">
    <property type="term" value="F:zinc ion binding"/>
    <property type="evidence" value="ECO:0007669"/>
    <property type="project" value="UniProtKB-KW"/>
</dbReference>
<evidence type="ECO:0000313" key="11">
    <source>
        <dbReference type="Proteomes" id="UP001212152"/>
    </source>
</evidence>
<evidence type="ECO:0000256" key="2">
    <source>
        <dbReference type="ARBA" id="ARBA00022490"/>
    </source>
</evidence>
<organism evidence="10 11">
    <name type="scientific">Geranomyces variabilis</name>
    <dbReference type="NCBI Taxonomy" id="109894"/>
    <lineage>
        <taxon>Eukaryota</taxon>
        <taxon>Fungi</taxon>
        <taxon>Fungi incertae sedis</taxon>
        <taxon>Chytridiomycota</taxon>
        <taxon>Chytridiomycota incertae sedis</taxon>
        <taxon>Chytridiomycetes</taxon>
        <taxon>Spizellomycetales</taxon>
        <taxon>Powellomycetaceae</taxon>
        <taxon>Geranomyces</taxon>
    </lineage>
</organism>
<dbReference type="AlphaFoldDB" id="A0AAD5XVK8"/>
<dbReference type="InterPro" id="IPR022755">
    <property type="entry name" value="Znf_C2H2_jaz"/>
</dbReference>
<dbReference type="GO" id="GO:0003676">
    <property type="term" value="F:nucleic acid binding"/>
    <property type="evidence" value="ECO:0007669"/>
    <property type="project" value="InterPro"/>
</dbReference>
<evidence type="ECO:0000256" key="3">
    <source>
        <dbReference type="ARBA" id="ARBA00022517"/>
    </source>
</evidence>
<keyword evidence="6" id="KW-0863">Zinc-finger</keyword>
<feature type="domain" description="C2H2-type" evidence="9">
    <location>
        <begin position="48"/>
        <end position="70"/>
    </location>
</feature>
<dbReference type="Pfam" id="PF12756">
    <property type="entry name" value="zf-C2H2_2"/>
    <property type="match status" value="1"/>
</dbReference>
<keyword evidence="11" id="KW-1185">Reference proteome</keyword>
<dbReference type="EMBL" id="JADGJQ010000003">
    <property type="protein sequence ID" value="KAJ3184605.1"/>
    <property type="molecule type" value="Genomic_DNA"/>
</dbReference>
<dbReference type="InterPro" id="IPR041661">
    <property type="entry name" value="ZN622/Rei1/Reh1_Znf-C2H2"/>
</dbReference>
<keyword evidence="2" id="KW-0963">Cytoplasm</keyword>
<gene>
    <name evidence="10" type="ORF">HDU87_004008</name>
</gene>
<keyword evidence="7" id="KW-0862">Zinc</keyword>
<name>A0AAD5XVK8_9FUNG</name>
<dbReference type="PANTHER" id="PTHR13182:SF8">
    <property type="entry name" value="CYTOPLASMIC 60S SUBUNIT BIOGENESIS FACTOR ZNF622"/>
    <property type="match status" value="1"/>
</dbReference>
<dbReference type="Proteomes" id="UP001212152">
    <property type="component" value="Unassembled WGS sequence"/>
</dbReference>
<dbReference type="InterPro" id="IPR003604">
    <property type="entry name" value="Matrin/U1-like-C_Znf_C2H2"/>
</dbReference>
<protein>
    <recommendedName>
        <fullName evidence="9">C2H2-type domain-containing protein</fullName>
    </recommendedName>
</protein>
<evidence type="ECO:0000313" key="10">
    <source>
        <dbReference type="EMBL" id="KAJ3184605.1"/>
    </source>
</evidence>
<dbReference type="Pfam" id="PF12171">
    <property type="entry name" value="zf-C2H2_jaz"/>
    <property type="match status" value="1"/>
</dbReference>
<dbReference type="PROSITE" id="PS00028">
    <property type="entry name" value="ZINC_FINGER_C2H2_1"/>
    <property type="match status" value="1"/>
</dbReference>
<evidence type="ECO:0000256" key="4">
    <source>
        <dbReference type="ARBA" id="ARBA00022723"/>
    </source>
</evidence>
<reference evidence="10" key="1">
    <citation type="submission" date="2020-05" db="EMBL/GenBank/DDBJ databases">
        <title>Phylogenomic resolution of chytrid fungi.</title>
        <authorList>
            <person name="Stajich J.E."/>
            <person name="Amses K."/>
            <person name="Simmons R."/>
            <person name="Seto K."/>
            <person name="Myers J."/>
            <person name="Bonds A."/>
            <person name="Quandt C.A."/>
            <person name="Barry K."/>
            <person name="Liu P."/>
            <person name="Grigoriev I."/>
            <person name="Longcore J.E."/>
            <person name="James T.Y."/>
        </authorList>
    </citation>
    <scope>NUCLEOTIDE SEQUENCE</scope>
    <source>
        <strain evidence="10">JEL0379</strain>
    </source>
</reference>